<reference evidence="6 7" key="1">
    <citation type="journal article" date="2015" name="Sci. Rep.">
        <title>The genome of Leishmania panamensis: insights into genomics of the L. (Viannia) subgenus.</title>
        <authorList>
            <person name="Llanes A."/>
            <person name="Restrepo C.M."/>
            <person name="Vecchio G.D."/>
            <person name="Anguizola F.J."/>
            <person name="Lleonart R."/>
        </authorList>
    </citation>
    <scope>NUCLEOTIDE SEQUENCE [LARGE SCALE GENOMIC DNA]</scope>
    <source>
        <strain evidence="6 7">MHOM/PA/94/PSC-1</strain>
    </source>
</reference>
<dbReference type="GeneID" id="22579309"/>
<organism evidence="6 7">
    <name type="scientific">Leishmania panamensis</name>
    <dbReference type="NCBI Taxonomy" id="5679"/>
    <lineage>
        <taxon>Eukaryota</taxon>
        <taxon>Discoba</taxon>
        <taxon>Euglenozoa</taxon>
        <taxon>Kinetoplastea</taxon>
        <taxon>Metakinetoplastina</taxon>
        <taxon>Trypanosomatida</taxon>
        <taxon>Trypanosomatidae</taxon>
        <taxon>Leishmaniinae</taxon>
        <taxon>Leishmania</taxon>
        <taxon>Leishmania guyanensis species complex</taxon>
    </lineage>
</organism>
<dbReference type="VEuPathDB" id="TriTrypDB:LPMP_352800"/>
<comment type="catalytic activity">
    <reaction evidence="4">
        <text>a D-aminoacyl-tRNA + H2O = a tRNA + a D-alpha-amino acid + H(+)</text>
        <dbReference type="Rhea" id="RHEA:13953"/>
        <dbReference type="Rhea" id="RHEA-COMP:10123"/>
        <dbReference type="Rhea" id="RHEA-COMP:10124"/>
        <dbReference type="ChEBI" id="CHEBI:15377"/>
        <dbReference type="ChEBI" id="CHEBI:15378"/>
        <dbReference type="ChEBI" id="CHEBI:59871"/>
        <dbReference type="ChEBI" id="CHEBI:78442"/>
        <dbReference type="ChEBI" id="CHEBI:79333"/>
        <dbReference type="EC" id="3.1.1.96"/>
    </reaction>
</comment>
<dbReference type="GO" id="GO:0051500">
    <property type="term" value="F:D-tyrosyl-tRNA(Tyr) deacylase activity"/>
    <property type="evidence" value="ECO:0007669"/>
    <property type="project" value="TreeGrafter"/>
</dbReference>
<dbReference type="Pfam" id="PF02580">
    <property type="entry name" value="Tyr_Deacylase"/>
    <property type="match status" value="1"/>
</dbReference>
<dbReference type="eggNOG" id="KOG3323">
    <property type="taxonomic scope" value="Eukaryota"/>
</dbReference>
<dbReference type="InterPro" id="IPR003732">
    <property type="entry name" value="Daa-tRNA_deacyls_DTD"/>
</dbReference>
<keyword evidence="5" id="KW-0694">RNA-binding</keyword>
<evidence type="ECO:0000256" key="2">
    <source>
        <dbReference type="ARBA" id="ARBA00013056"/>
    </source>
</evidence>
<dbReference type="Gene3D" id="3.50.80.10">
    <property type="entry name" value="D-tyrosyl-tRNA(Tyr) deacylase"/>
    <property type="match status" value="1"/>
</dbReference>
<name>A0A088SKS5_LEIPA</name>
<evidence type="ECO:0000256" key="1">
    <source>
        <dbReference type="ARBA" id="ARBA00009673"/>
    </source>
</evidence>
<keyword evidence="5" id="KW-0820">tRNA-binding</keyword>
<comment type="subcellular location">
    <subcellularLocation>
        <location evidence="5">Cytoplasm</location>
    </subcellularLocation>
</comment>
<dbReference type="OrthoDB" id="275783at2759"/>
<dbReference type="GO" id="GO:0005737">
    <property type="term" value="C:cytoplasm"/>
    <property type="evidence" value="ECO:0007669"/>
    <property type="project" value="UniProtKB-SubCell"/>
</dbReference>
<accession>A0A088SKS5</accession>
<protein>
    <recommendedName>
        <fullName evidence="2 5">D-aminoacyl-tRNA deacylase</fullName>
        <ecNumber evidence="2 5">3.1.1.96</ecNumber>
    </recommendedName>
</protein>
<gene>
    <name evidence="6" type="ORF">LPMP_352800</name>
</gene>
<dbReference type="VEuPathDB" id="TriTrypDB:LPAL13_350035300"/>
<proteinExistence type="inferred from homology"/>
<evidence type="ECO:0000256" key="3">
    <source>
        <dbReference type="ARBA" id="ARBA00047676"/>
    </source>
</evidence>
<dbReference type="EC" id="3.1.1.96" evidence="2 5"/>
<evidence type="ECO:0000313" key="6">
    <source>
        <dbReference type="EMBL" id="AIO02417.1"/>
    </source>
</evidence>
<dbReference type="NCBIfam" id="TIGR00256">
    <property type="entry name" value="D-aminoacyl-tRNA deacylase"/>
    <property type="match status" value="1"/>
</dbReference>
<dbReference type="InterPro" id="IPR023509">
    <property type="entry name" value="DTD-like_sf"/>
</dbReference>
<dbReference type="RefSeq" id="XP_010703217.1">
    <property type="nucleotide sequence ID" value="XM_010704915.1"/>
</dbReference>
<keyword evidence="5" id="KW-0963">Cytoplasm</keyword>
<evidence type="ECO:0000256" key="4">
    <source>
        <dbReference type="ARBA" id="ARBA00048018"/>
    </source>
</evidence>
<dbReference type="GO" id="GO:0106026">
    <property type="term" value="F:Gly-tRNA(Ala) deacylase activity"/>
    <property type="evidence" value="ECO:0007669"/>
    <property type="project" value="RHEA"/>
</dbReference>
<dbReference type="KEGG" id="lpan:LPMP_352800"/>
<dbReference type="AlphaFoldDB" id="A0A088SKS5"/>
<comment type="similarity">
    <text evidence="1 5">Belongs to the DTD family.</text>
</comment>
<dbReference type="Proteomes" id="UP000063063">
    <property type="component" value="Chromosome 35"/>
</dbReference>
<dbReference type="GO" id="GO:0000049">
    <property type="term" value="F:tRNA binding"/>
    <property type="evidence" value="ECO:0007669"/>
    <property type="project" value="UniProtKB-KW"/>
</dbReference>
<sequence length="152" mass="16772">MKAVIQRVLSGSVTSEGEVVGSIQKGLAVLVGIARDDTADDMDYILRKILGARLWSNEDGSKMWCRNVKEIDGEVLLISQFTLMHVMKGNKPDFHNAMPPEDALVVFNMLRDKLRSAHTPGKIATGNFRHYMGVDLSCDGPVTLTLDSRNRG</sequence>
<evidence type="ECO:0000256" key="5">
    <source>
        <dbReference type="RuleBase" id="RU003470"/>
    </source>
</evidence>
<keyword evidence="7" id="KW-1185">Reference proteome</keyword>
<dbReference type="PANTHER" id="PTHR10472">
    <property type="entry name" value="D-TYROSYL-TRNA TYR DEACYLASE"/>
    <property type="match status" value="1"/>
</dbReference>
<dbReference type="FunFam" id="3.50.80.10:FF:000001">
    <property type="entry name" value="D-aminoacyl-tRNA deacylase"/>
    <property type="match status" value="1"/>
</dbReference>
<keyword evidence="5" id="KW-0378">Hydrolase</keyword>
<comment type="catalytic activity">
    <reaction evidence="3">
        <text>glycyl-tRNA(Ala) + H2O = tRNA(Ala) + glycine + H(+)</text>
        <dbReference type="Rhea" id="RHEA:53744"/>
        <dbReference type="Rhea" id="RHEA-COMP:9657"/>
        <dbReference type="Rhea" id="RHEA-COMP:13640"/>
        <dbReference type="ChEBI" id="CHEBI:15377"/>
        <dbReference type="ChEBI" id="CHEBI:15378"/>
        <dbReference type="ChEBI" id="CHEBI:57305"/>
        <dbReference type="ChEBI" id="CHEBI:78442"/>
        <dbReference type="ChEBI" id="CHEBI:78522"/>
        <dbReference type="EC" id="3.1.1.96"/>
    </reaction>
</comment>
<dbReference type="SUPFAM" id="SSF69500">
    <property type="entry name" value="DTD-like"/>
    <property type="match status" value="1"/>
</dbReference>
<evidence type="ECO:0000313" key="7">
    <source>
        <dbReference type="Proteomes" id="UP000063063"/>
    </source>
</evidence>
<dbReference type="EMBL" id="CP009404">
    <property type="protein sequence ID" value="AIO02417.1"/>
    <property type="molecule type" value="Genomic_DNA"/>
</dbReference>
<dbReference type="PANTHER" id="PTHR10472:SF5">
    <property type="entry name" value="D-AMINOACYL-TRNA DEACYLASE 1"/>
    <property type="match status" value="1"/>
</dbReference>